<dbReference type="Proteomes" id="UP000318878">
    <property type="component" value="Unassembled WGS sequence"/>
</dbReference>
<dbReference type="AlphaFoldDB" id="A0A5C5V958"/>
<evidence type="ECO:0008006" key="3">
    <source>
        <dbReference type="Google" id="ProtNLM"/>
    </source>
</evidence>
<dbReference type="RefSeq" id="WP_146430796.1">
    <property type="nucleotide sequence ID" value="NZ_SJPF01000002.1"/>
</dbReference>
<keyword evidence="2" id="KW-1185">Reference proteome</keyword>
<organism evidence="1 2">
    <name type="scientific">Blastopirellula retiformator</name>
    <dbReference type="NCBI Taxonomy" id="2527970"/>
    <lineage>
        <taxon>Bacteria</taxon>
        <taxon>Pseudomonadati</taxon>
        <taxon>Planctomycetota</taxon>
        <taxon>Planctomycetia</taxon>
        <taxon>Pirellulales</taxon>
        <taxon>Pirellulaceae</taxon>
        <taxon>Blastopirellula</taxon>
    </lineage>
</organism>
<reference evidence="1 2" key="1">
    <citation type="submission" date="2019-02" db="EMBL/GenBank/DDBJ databases">
        <title>Deep-cultivation of Planctomycetes and their phenomic and genomic characterization uncovers novel biology.</title>
        <authorList>
            <person name="Wiegand S."/>
            <person name="Jogler M."/>
            <person name="Boedeker C."/>
            <person name="Pinto D."/>
            <person name="Vollmers J."/>
            <person name="Rivas-Marin E."/>
            <person name="Kohn T."/>
            <person name="Peeters S.H."/>
            <person name="Heuer A."/>
            <person name="Rast P."/>
            <person name="Oberbeckmann S."/>
            <person name="Bunk B."/>
            <person name="Jeske O."/>
            <person name="Meyerdierks A."/>
            <person name="Storesund J.E."/>
            <person name="Kallscheuer N."/>
            <person name="Luecker S."/>
            <person name="Lage O.M."/>
            <person name="Pohl T."/>
            <person name="Merkel B.J."/>
            <person name="Hornburger P."/>
            <person name="Mueller R.-W."/>
            <person name="Bruemmer F."/>
            <person name="Labrenz M."/>
            <person name="Spormann A.M."/>
            <person name="Op Den Camp H."/>
            <person name="Overmann J."/>
            <person name="Amann R."/>
            <person name="Jetten M.S.M."/>
            <person name="Mascher T."/>
            <person name="Medema M.H."/>
            <person name="Devos D.P."/>
            <person name="Kaster A.-K."/>
            <person name="Ovreas L."/>
            <person name="Rohde M."/>
            <person name="Galperin M.Y."/>
            <person name="Jogler C."/>
        </authorList>
    </citation>
    <scope>NUCLEOTIDE SEQUENCE [LARGE SCALE GENOMIC DNA]</scope>
    <source>
        <strain evidence="1 2">Enr8</strain>
    </source>
</reference>
<proteinExistence type="predicted"/>
<name>A0A5C5V958_9BACT</name>
<protein>
    <recommendedName>
        <fullName evidence="3">Heparinase II/III-like protein</fullName>
    </recommendedName>
</protein>
<evidence type="ECO:0000313" key="2">
    <source>
        <dbReference type="Proteomes" id="UP000318878"/>
    </source>
</evidence>
<accession>A0A5C5V958</accession>
<evidence type="ECO:0000313" key="1">
    <source>
        <dbReference type="EMBL" id="TWT34503.1"/>
    </source>
</evidence>
<gene>
    <name evidence="1" type="ORF">Enr8_19120</name>
</gene>
<dbReference type="EMBL" id="SJPF01000002">
    <property type="protein sequence ID" value="TWT34503.1"/>
    <property type="molecule type" value="Genomic_DNA"/>
</dbReference>
<dbReference type="OrthoDB" id="277106at2"/>
<sequence>MIQSTASTHSMGVATEESVAEGKKWAVCAAKFRRRCKLDDWKSWANYLTERKLPQPLQELVSGKKETPLAWAYLPDESIDGRTFDWVEVLSKVARGKSVKQDWQATADLWLAEAGKRADERNLGIEMLAWAHALPQLAGKLSEATWWSLLSHLQQAAQDALGANFEDHVPEQFLAGELPLTLAYQFPEIKACAELAKPSAAVISDGIDNLLDGQGMPSVANLPNFRGLLACWTRSLVLAKEIKEAKIHKDAALQFSWAVRQAIRLTQADGSQMLSDGIASRYSKHLFQTALDVAQDEEDLQIAEFALPGKSTKEDVSDWSLGESSYESEWSELAVLRTDWSKRCPRIAIDYSGDDVRVELASEGEILAAGLWKPRISLDGQELACKDEWQQVGWLTDDDGDYLELEVTLSGGHRLQRVFFLAREDQFLLVADAVLLKDASGKLEYELPLPLAGEVETTTADETCEIDLKKGKGWSRVLPLALPEWRIDTSRGRFEREEGQPILQLKIDGKNLHAPLLFDLKRSRRLKHYTWRQLTIAENLEIQSREVAVGYRFQLSETNWMMYRSFTEIANRTIMGVNLTAESVLVRYDGDEGLTRLLEIEHAESE</sequence>
<comment type="caution">
    <text evidence="1">The sequence shown here is derived from an EMBL/GenBank/DDBJ whole genome shotgun (WGS) entry which is preliminary data.</text>
</comment>